<dbReference type="InterPro" id="IPR029057">
    <property type="entry name" value="PRTase-like"/>
</dbReference>
<dbReference type="Gene3D" id="3.40.50.2020">
    <property type="match status" value="1"/>
</dbReference>
<keyword evidence="4" id="KW-0418">Kinase</keyword>
<keyword evidence="4" id="KW-0808">Transferase</keyword>
<dbReference type="InterPro" id="IPR029099">
    <property type="entry name" value="Pribosyltran_N"/>
</dbReference>
<feature type="compositionally biased region" description="Polar residues" evidence="2">
    <location>
        <begin position="41"/>
        <end position="54"/>
    </location>
</feature>
<feature type="compositionally biased region" description="Basic and acidic residues" evidence="2">
    <location>
        <begin position="10"/>
        <end position="24"/>
    </location>
</feature>
<feature type="non-terminal residue" evidence="4">
    <location>
        <position position="1"/>
    </location>
</feature>
<organism evidence="4">
    <name type="scientific">Anthurium amnicola</name>
    <dbReference type="NCBI Taxonomy" id="1678845"/>
    <lineage>
        <taxon>Eukaryota</taxon>
        <taxon>Viridiplantae</taxon>
        <taxon>Streptophyta</taxon>
        <taxon>Embryophyta</taxon>
        <taxon>Tracheophyta</taxon>
        <taxon>Spermatophyta</taxon>
        <taxon>Magnoliopsida</taxon>
        <taxon>Liliopsida</taxon>
        <taxon>Araceae</taxon>
        <taxon>Pothoideae</taxon>
        <taxon>Potheae</taxon>
        <taxon>Anthurium</taxon>
    </lineage>
</organism>
<dbReference type="EMBL" id="GDJX01024780">
    <property type="protein sequence ID" value="JAT43156.1"/>
    <property type="molecule type" value="Transcribed_RNA"/>
</dbReference>
<dbReference type="Pfam" id="PF13793">
    <property type="entry name" value="Pribosyltran_N"/>
    <property type="match status" value="1"/>
</dbReference>
<protein>
    <submittedName>
        <fullName evidence="4">Ribose-phosphate pyrophosphokinase 2, chloroplastic</fullName>
    </submittedName>
</protein>
<evidence type="ECO:0000313" key="4">
    <source>
        <dbReference type="EMBL" id="JAT43156.1"/>
    </source>
</evidence>
<feature type="domain" description="Ribose-phosphate pyrophosphokinase N-terminal" evidence="3">
    <location>
        <begin position="124"/>
        <end position="158"/>
    </location>
</feature>
<name>A0A1D1XL84_9ARAE</name>
<dbReference type="AlphaFoldDB" id="A0A1D1XL84"/>
<feature type="compositionally biased region" description="Low complexity" evidence="2">
    <location>
        <begin position="28"/>
        <end position="40"/>
    </location>
</feature>
<dbReference type="GO" id="GO:0016301">
    <property type="term" value="F:kinase activity"/>
    <property type="evidence" value="ECO:0007669"/>
    <property type="project" value="UniProtKB-KW"/>
</dbReference>
<feature type="region of interest" description="Disordered" evidence="2">
    <location>
        <begin position="1"/>
        <end position="74"/>
    </location>
</feature>
<reference evidence="4" key="1">
    <citation type="submission" date="2015-07" db="EMBL/GenBank/DDBJ databases">
        <title>Transcriptome Assembly of Anthurium amnicola.</title>
        <authorList>
            <person name="Suzuki J."/>
        </authorList>
    </citation>
    <scope>NUCLEOTIDE SEQUENCE</scope>
</reference>
<evidence type="ECO:0000256" key="2">
    <source>
        <dbReference type="SAM" id="MobiDB-lite"/>
    </source>
</evidence>
<feature type="non-terminal residue" evidence="4">
    <location>
        <position position="158"/>
    </location>
</feature>
<evidence type="ECO:0000256" key="1">
    <source>
        <dbReference type="ARBA" id="ARBA00049535"/>
    </source>
</evidence>
<gene>
    <name evidence="4" type="primary">PRS2</name>
    <name evidence="4" type="ORF">g.29238</name>
</gene>
<dbReference type="GO" id="GO:0004749">
    <property type="term" value="F:ribose phosphate diphosphokinase activity"/>
    <property type="evidence" value="ECO:0007669"/>
    <property type="project" value="UniProtKB-EC"/>
</dbReference>
<proteinExistence type="predicted"/>
<accession>A0A1D1XL84</accession>
<comment type="catalytic activity">
    <reaction evidence="1">
        <text>D-ribose 5-phosphate + ATP = 5-phospho-alpha-D-ribose 1-diphosphate + AMP + H(+)</text>
        <dbReference type="Rhea" id="RHEA:15609"/>
        <dbReference type="ChEBI" id="CHEBI:15378"/>
        <dbReference type="ChEBI" id="CHEBI:30616"/>
        <dbReference type="ChEBI" id="CHEBI:58017"/>
        <dbReference type="ChEBI" id="CHEBI:78346"/>
        <dbReference type="ChEBI" id="CHEBI:456215"/>
        <dbReference type="EC" id="2.7.6.1"/>
    </reaction>
</comment>
<sequence>SLARSLSSPGRREDNRKRREKEEGPMASSLVFSSTSSSSSPRIPQHSTATSCRSMLSGGSAAHPESSGRLLPTARHGPKCHLVEPLKFSNGAPPCIPVLNDRTLPGLLTSRRLQETVGGSDKRLRIFSGTANPALAQEIACYLGLNLGKIMIKRFADG</sequence>
<evidence type="ECO:0000259" key="3">
    <source>
        <dbReference type="Pfam" id="PF13793"/>
    </source>
</evidence>